<keyword evidence="4" id="KW-1185">Reference proteome</keyword>
<evidence type="ECO:0000313" key="4">
    <source>
        <dbReference type="Proteomes" id="UP000002640"/>
    </source>
</evidence>
<feature type="region of interest" description="Disordered" evidence="2">
    <location>
        <begin position="141"/>
        <end position="182"/>
    </location>
</feature>
<keyword evidence="1" id="KW-0175">Coiled coil</keyword>
<gene>
    <name evidence="3" type="ORF">PHYSODRAFT_329010</name>
</gene>
<dbReference type="AlphaFoldDB" id="G4Z642"/>
<proteinExistence type="predicted"/>
<reference evidence="3 4" key="1">
    <citation type="journal article" date="2006" name="Science">
        <title>Phytophthora genome sequences uncover evolutionary origins and mechanisms of pathogenesis.</title>
        <authorList>
            <person name="Tyler B.M."/>
            <person name="Tripathy S."/>
            <person name="Zhang X."/>
            <person name="Dehal P."/>
            <person name="Jiang R.H."/>
            <person name="Aerts A."/>
            <person name="Arredondo F.D."/>
            <person name="Baxter L."/>
            <person name="Bensasson D."/>
            <person name="Beynon J.L."/>
            <person name="Chapman J."/>
            <person name="Damasceno C.M."/>
            <person name="Dorrance A.E."/>
            <person name="Dou D."/>
            <person name="Dickerman A.W."/>
            <person name="Dubchak I.L."/>
            <person name="Garbelotto M."/>
            <person name="Gijzen M."/>
            <person name="Gordon S.G."/>
            <person name="Govers F."/>
            <person name="Grunwald N.J."/>
            <person name="Huang W."/>
            <person name="Ivors K.L."/>
            <person name="Jones R.W."/>
            <person name="Kamoun S."/>
            <person name="Krampis K."/>
            <person name="Lamour K.H."/>
            <person name="Lee M.K."/>
            <person name="McDonald W.H."/>
            <person name="Medina M."/>
            <person name="Meijer H.J."/>
            <person name="Nordberg E.K."/>
            <person name="Maclean D.J."/>
            <person name="Ospina-Giraldo M.D."/>
            <person name="Morris P.F."/>
            <person name="Phuntumart V."/>
            <person name="Putnam N.H."/>
            <person name="Rash S."/>
            <person name="Rose J.K."/>
            <person name="Sakihama Y."/>
            <person name="Salamov A.A."/>
            <person name="Savidor A."/>
            <person name="Scheuring C.F."/>
            <person name="Smith B.M."/>
            <person name="Sobral B.W."/>
            <person name="Terry A."/>
            <person name="Torto-Alalibo T.A."/>
            <person name="Win J."/>
            <person name="Xu Z."/>
            <person name="Zhang H."/>
            <person name="Grigoriev I.V."/>
            <person name="Rokhsar D.S."/>
            <person name="Boore J.L."/>
        </authorList>
    </citation>
    <scope>NUCLEOTIDE SEQUENCE [LARGE SCALE GENOMIC DNA]</scope>
    <source>
        <strain evidence="3 4">P6497</strain>
    </source>
</reference>
<dbReference type="RefSeq" id="XP_009523680.1">
    <property type="nucleotide sequence ID" value="XM_009525385.1"/>
</dbReference>
<evidence type="ECO:0000256" key="1">
    <source>
        <dbReference type="SAM" id="Coils"/>
    </source>
</evidence>
<evidence type="ECO:0000313" key="3">
    <source>
        <dbReference type="EMBL" id="EGZ20963.1"/>
    </source>
</evidence>
<accession>G4Z642</accession>
<organism evidence="3 4">
    <name type="scientific">Phytophthora sojae (strain P6497)</name>
    <name type="common">Soybean stem and root rot agent</name>
    <name type="synonym">Phytophthora megasperma f. sp. glycines</name>
    <dbReference type="NCBI Taxonomy" id="1094619"/>
    <lineage>
        <taxon>Eukaryota</taxon>
        <taxon>Sar</taxon>
        <taxon>Stramenopiles</taxon>
        <taxon>Oomycota</taxon>
        <taxon>Peronosporomycetes</taxon>
        <taxon>Peronosporales</taxon>
        <taxon>Peronosporaceae</taxon>
        <taxon>Phytophthora</taxon>
    </lineage>
</organism>
<evidence type="ECO:0000256" key="2">
    <source>
        <dbReference type="SAM" id="MobiDB-lite"/>
    </source>
</evidence>
<dbReference type="GeneID" id="20645872"/>
<name>G4Z642_PHYSP</name>
<dbReference type="EMBL" id="JH159153">
    <property type="protein sequence ID" value="EGZ20963.1"/>
    <property type="molecule type" value="Genomic_DNA"/>
</dbReference>
<feature type="coiled-coil region" evidence="1">
    <location>
        <begin position="244"/>
        <end position="271"/>
    </location>
</feature>
<dbReference type="PANTHER" id="PTHR33324:SF2">
    <property type="entry name" value="MYB_SANT-LIKE DNA-BINDING DOMAIN-CONTAINING PROTEIN"/>
    <property type="match status" value="1"/>
</dbReference>
<dbReference type="PANTHER" id="PTHR33324">
    <property type="entry name" value="EXPRESSED PROTEIN"/>
    <property type="match status" value="1"/>
</dbReference>
<dbReference type="Proteomes" id="UP000002640">
    <property type="component" value="Unassembled WGS sequence"/>
</dbReference>
<sequence>MKQKRSSNKRNIPWDADNSTPDGLSSLGVLLRWFSTPGNYANYHQGGQNKADAVQFILAAMEEHGIYHRTARGVAQKVGAIVQQYLAALKVMVDKDLLSAYVDQEDIDERVEAKIQQRCPHYRIVAPVLSQFNFCSKTPKDWTASNGSEDSDDVEQRTRTGASKRKGKAKSSAGLRSSKRRCSPHVEEQLLYNAEPDEGQDTVVECTDLVPREEQRAVDVPSLEHRRQTEECELQYVRKMTHRLLVHEREMQECELKLEQYRVEVGMQQAELEKRRSEMGFKVDTVLSRQTLKDRRVSKAEIDHILPLPEP</sequence>
<dbReference type="KEGG" id="psoj:PHYSODRAFT_329010"/>
<protein>
    <submittedName>
        <fullName evidence="3">Uncharacterized protein</fullName>
    </submittedName>
</protein>
<dbReference type="SMR" id="G4Z642"/>
<dbReference type="InParanoid" id="G4Z642"/>